<comment type="catalytic activity">
    <reaction evidence="12 14">
        <text>riboflavin + ATP = FMN + ADP + H(+)</text>
        <dbReference type="Rhea" id="RHEA:14357"/>
        <dbReference type="ChEBI" id="CHEBI:15378"/>
        <dbReference type="ChEBI" id="CHEBI:30616"/>
        <dbReference type="ChEBI" id="CHEBI:57986"/>
        <dbReference type="ChEBI" id="CHEBI:58210"/>
        <dbReference type="ChEBI" id="CHEBI:456216"/>
        <dbReference type="EC" id="2.7.1.26"/>
    </reaction>
</comment>
<dbReference type="EMBL" id="JAIMFO010000007">
    <property type="protein sequence ID" value="MBY4797951.1"/>
    <property type="molecule type" value="Genomic_DNA"/>
</dbReference>
<dbReference type="RefSeq" id="WP_222199673.1">
    <property type="nucleotide sequence ID" value="NZ_JAIMFO010000007.1"/>
</dbReference>
<protein>
    <recommendedName>
        <fullName evidence="14">Riboflavin biosynthesis protein</fullName>
    </recommendedName>
    <domain>
        <recommendedName>
            <fullName evidence="14">Riboflavin kinase</fullName>
            <ecNumber evidence="14">2.7.1.26</ecNumber>
        </recommendedName>
        <alternativeName>
            <fullName evidence="14">Flavokinase</fullName>
        </alternativeName>
    </domain>
    <domain>
        <recommendedName>
            <fullName evidence="14">FMN adenylyltransferase</fullName>
            <ecNumber evidence="14">2.7.7.2</ecNumber>
        </recommendedName>
        <alternativeName>
            <fullName evidence="14">FAD pyrophosphorylase</fullName>
        </alternativeName>
        <alternativeName>
            <fullName evidence="14">FAD synthase</fullName>
        </alternativeName>
    </domain>
</protein>
<comment type="catalytic activity">
    <reaction evidence="13 14">
        <text>FMN + ATP + H(+) = FAD + diphosphate</text>
        <dbReference type="Rhea" id="RHEA:17237"/>
        <dbReference type="ChEBI" id="CHEBI:15378"/>
        <dbReference type="ChEBI" id="CHEBI:30616"/>
        <dbReference type="ChEBI" id="CHEBI:33019"/>
        <dbReference type="ChEBI" id="CHEBI:57692"/>
        <dbReference type="ChEBI" id="CHEBI:58210"/>
        <dbReference type="EC" id="2.7.7.2"/>
    </reaction>
</comment>
<dbReference type="EC" id="2.7.1.26" evidence="14"/>
<dbReference type="PANTHER" id="PTHR22749:SF6">
    <property type="entry name" value="RIBOFLAVIN KINASE"/>
    <property type="match status" value="1"/>
</dbReference>
<evidence type="ECO:0000256" key="5">
    <source>
        <dbReference type="ARBA" id="ARBA00022679"/>
    </source>
</evidence>
<dbReference type="SUPFAM" id="SSF52374">
    <property type="entry name" value="Nucleotidylyl transferase"/>
    <property type="match status" value="1"/>
</dbReference>
<feature type="domain" description="Riboflavin kinase" evidence="15">
    <location>
        <begin position="204"/>
        <end position="331"/>
    </location>
</feature>
<name>A0ABS7MKQ3_9ACTN</name>
<evidence type="ECO:0000313" key="17">
    <source>
        <dbReference type="Proteomes" id="UP000700908"/>
    </source>
</evidence>
<dbReference type="GO" id="GO:0008531">
    <property type="term" value="F:riboflavin kinase activity"/>
    <property type="evidence" value="ECO:0007669"/>
    <property type="project" value="UniProtKB-EC"/>
</dbReference>
<keyword evidence="4 14" id="KW-0288">FMN</keyword>
<reference evidence="16 17" key="1">
    <citation type="submission" date="2021-08" db="EMBL/GenBank/DDBJ databases">
        <title>Collinsella faecalis sp. nov. isolated from swine faeces.</title>
        <authorList>
            <person name="Oh B.S."/>
            <person name="Lee J.H."/>
        </authorList>
    </citation>
    <scope>NUCLEOTIDE SEQUENCE [LARGE SCALE GENOMIC DNA]</scope>
    <source>
        <strain evidence="16 17">AGMB00827</strain>
    </source>
</reference>
<evidence type="ECO:0000256" key="14">
    <source>
        <dbReference type="PIRNR" id="PIRNR004491"/>
    </source>
</evidence>
<evidence type="ECO:0000256" key="8">
    <source>
        <dbReference type="ARBA" id="ARBA00022777"/>
    </source>
</evidence>
<evidence type="ECO:0000256" key="11">
    <source>
        <dbReference type="ARBA" id="ARBA00023268"/>
    </source>
</evidence>
<dbReference type="PIRSF" id="PIRSF004491">
    <property type="entry name" value="FAD_Synth"/>
    <property type="match status" value="1"/>
</dbReference>
<dbReference type="SMART" id="SM00904">
    <property type="entry name" value="Flavokinase"/>
    <property type="match status" value="1"/>
</dbReference>
<sequence length="347" mass="37397">MTAPQSRVSVAELRRDFMVGGSQAPVFNPAKHADSRIPATLAIGVFDGYHRGHQRLLAEAFRDARRRSVSAIVVTFDPDPDEILSSIPAKKLLGNDARIDLLARSGADGVACLPFTHALATLDHRAFFEDVLGTALDIRSIHVGADFRLGRGGEGSVSVIRSWAQTVGIEVVGHELLLEDEVPITSTRIRSLIEAGDLDAAARLLARRYSIEGVVERGRGEGRAMGFPTANIGQRAGQLLPPDGAYAGWAQTPDGLVWPAAINVGIPPMFAHDPASASLEATLLGFSGNLYGSSLRLVFDTRLRPSHAFEMRAELIEAVQADLASVRARLGDDAYDISLRGEEHYDY</sequence>
<dbReference type="InterPro" id="IPR015865">
    <property type="entry name" value="Riboflavin_kinase_bac/euk"/>
</dbReference>
<keyword evidence="11" id="KW-0511">Multifunctional enzyme</keyword>
<evidence type="ECO:0000256" key="6">
    <source>
        <dbReference type="ARBA" id="ARBA00022695"/>
    </source>
</evidence>
<keyword evidence="3 14" id="KW-0285">Flavoprotein</keyword>
<comment type="pathway">
    <text evidence="1 14">Cofactor biosynthesis; FAD biosynthesis; FAD from FMN: step 1/1.</text>
</comment>
<dbReference type="Gene3D" id="2.40.30.30">
    <property type="entry name" value="Riboflavin kinase-like"/>
    <property type="match status" value="1"/>
</dbReference>
<dbReference type="EC" id="2.7.7.2" evidence="14"/>
<accession>A0ABS7MKQ3</accession>
<dbReference type="InterPro" id="IPR023468">
    <property type="entry name" value="Riboflavin_kinase"/>
</dbReference>
<keyword evidence="17" id="KW-1185">Reference proteome</keyword>
<keyword evidence="9 14" id="KW-0274">FAD</keyword>
<evidence type="ECO:0000256" key="13">
    <source>
        <dbReference type="ARBA" id="ARBA00049494"/>
    </source>
</evidence>
<keyword evidence="10 14" id="KW-0067">ATP-binding</keyword>
<dbReference type="PANTHER" id="PTHR22749">
    <property type="entry name" value="RIBOFLAVIN KINASE/FMN ADENYLYLTRANSFERASE"/>
    <property type="match status" value="1"/>
</dbReference>
<dbReference type="CDD" id="cd02064">
    <property type="entry name" value="FAD_synthetase_N"/>
    <property type="match status" value="1"/>
</dbReference>
<evidence type="ECO:0000259" key="15">
    <source>
        <dbReference type="SMART" id="SM00904"/>
    </source>
</evidence>
<dbReference type="Gene3D" id="3.40.50.620">
    <property type="entry name" value="HUPs"/>
    <property type="match status" value="1"/>
</dbReference>
<dbReference type="InterPro" id="IPR023465">
    <property type="entry name" value="Riboflavin_kinase_dom_sf"/>
</dbReference>
<comment type="caution">
    <text evidence="16">The sequence shown here is derived from an EMBL/GenBank/DDBJ whole genome shotgun (WGS) entry which is preliminary data.</text>
</comment>
<dbReference type="InterPro" id="IPR015864">
    <property type="entry name" value="FAD_synthase"/>
</dbReference>
<evidence type="ECO:0000256" key="10">
    <source>
        <dbReference type="ARBA" id="ARBA00022840"/>
    </source>
</evidence>
<evidence type="ECO:0000256" key="1">
    <source>
        <dbReference type="ARBA" id="ARBA00004726"/>
    </source>
</evidence>
<evidence type="ECO:0000313" key="16">
    <source>
        <dbReference type="EMBL" id="MBY4797951.1"/>
    </source>
</evidence>
<evidence type="ECO:0000256" key="12">
    <source>
        <dbReference type="ARBA" id="ARBA00047880"/>
    </source>
</evidence>
<dbReference type="Pfam" id="PF06574">
    <property type="entry name" value="FAD_syn"/>
    <property type="match status" value="1"/>
</dbReference>
<keyword evidence="7 14" id="KW-0547">Nucleotide-binding</keyword>
<keyword evidence="5 14" id="KW-0808">Transferase</keyword>
<gene>
    <name evidence="16" type="primary">ribF</name>
    <name evidence="16" type="ORF">K6V98_06275</name>
</gene>
<evidence type="ECO:0000256" key="7">
    <source>
        <dbReference type="ARBA" id="ARBA00022741"/>
    </source>
</evidence>
<comment type="pathway">
    <text evidence="2 14">Cofactor biosynthesis; FMN biosynthesis; FMN from riboflavin (ATP route): step 1/1.</text>
</comment>
<dbReference type="Pfam" id="PF01687">
    <property type="entry name" value="Flavokinase"/>
    <property type="match status" value="1"/>
</dbReference>
<evidence type="ECO:0000256" key="9">
    <source>
        <dbReference type="ARBA" id="ARBA00022827"/>
    </source>
</evidence>
<keyword evidence="6 14" id="KW-0548">Nucleotidyltransferase</keyword>
<dbReference type="Proteomes" id="UP000700908">
    <property type="component" value="Unassembled WGS sequence"/>
</dbReference>
<dbReference type="InterPro" id="IPR002606">
    <property type="entry name" value="Riboflavin_kinase_bac"/>
</dbReference>
<comment type="similarity">
    <text evidence="14">Belongs to the ribF family.</text>
</comment>
<proteinExistence type="inferred from homology"/>
<evidence type="ECO:0000256" key="2">
    <source>
        <dbReference type="ARBA" id="ARBA00005201"/>
    </source>
</evidence>
<evidence type="ECO:0000256" key="4">
    <source>
        <dbReference type="ARBA" id="ARBA00022643"/>
    </source>
</evidence>
<dbReference type="SUPFAM" id="SSF82114">
    <property type="entry name" value="Riboflavin kinase-like"/>
    <property type="match status" value="1"/>
</dbReference>
<keyword evidence="8 14" id="KW-0418">Kinase</keyword>
<dbReference type="NCBIfam" id="TIGR00083">
    <property type="entry name" value="ribF"/>
    <property type="match status" value="1"/>
</dbReference>
<dbReference type="GO" id="GO:0003919">
    <property type="term" value="F:FMN adenylyltransferase activity"/>
    <property type="evidence" value="ECO:0007669"/>
    <property type="project" value="UniProtKB-EC"/>
</dbReference>
<evidence type="ECO:0000256" key="3">
    <source>
        <dbReference type="ARBA" id="ARBA00022630"/>
    </source>
</evidence>
<organism evidence="16 17">
    <name type="scientific">Collinsella ureilytica</name>
    <dbReference type="NCBI Taxonomy" id="2869515"/>
    <lineage>
        <taxon>Bacteria</taxon>
        <taxon>Bacillati</taxon>
        <taxon>Actinomycetota</taxon>
        <taxon>Coriobacteriia</taxon>
        <taxon>Coriobacteriales</taxon>
        <taxon>Coriobacteriaceae</taxon>
        <taxon>Collinsella</taxon>
    </lineage>
</organism>
<dbReference type="InterPro" id="IPR014729">
    <property type="entry name" value="Rossmann-like_a/b/a_fold"/>
</dbReference>